<dbReference type="PANTHER" id="PTHR30086:SF20">
    <property type="entry name" value="ARGININE EXPORTER PROTEIN ARGO-RELATED"/>
    <property type="match status" value="1"/>
</dbReference>
<accession>A0ABX2V5R8</accession>
<evidence type="ECO:0000256" key="4">
    <source>
        <dbReference type="ARBA" id="ARBA00022989"/>
    </source>
</evidence>
<feature type="transmembrane region" description="Helical" evidence="6">
    <location>
        <begin position="103"/>
        <end position="127"/>
    </location>
</feature>
<evidence type="ECO:0000313" key="8">
    <source>
        <dbReference type="Proteomes" id="UP000078447"/>
    </source>
</evidence>
<protein>
    <recommendedName>
        <fullName evidence="9">Lysine exporter protein (LYSE/YGGA)</fullName>
    </recommendedName>
</protein>
<dbReference type="EMBL" id="LVVL01000017">
    <property type="protein sequence ID" value="OAN10479.1"/>
    <property type="molecule type" value="Genomic_DNA"/>
</dbReference>
<feature type="transmembrane region" description="Helical" evidence="6">
    <location>
        <begin position="36"/>
        <end position="57"/>
    </location>
</feature>
<evidence type="ECO:0000256" key="1">
    <source>
        <dbReference type="ARBA" id="ARBA00004651"/>
    </source>
</evidence>
<gene>
    <name evidence="7" type="ORF">A3783_14120</name>
</gene>
<dbReference type="PANTHER" id="PTHR30086">
    <property type="entry name" value="ARGININE EXPORTER PROTEIN ARGO"/>
    <property type="match status" value="1"/>
</dbReference>
<keyword evidence="8" id="KW-1185">Reference proteome</keyword>
<evidence type="ECO:0000256" key="2">
    <source>
        <dbReference type="ARBA" id="ARBA00022475"/>
    </source>
</evidence>
<organism evidence="7 8">
    <name type="scientific">Exiguobacterium undae</name>
    <dbReference type="NCBI Taxonomy" id="169177"/>
    <lineage>
        <taxon>Bacteria</taxon>
        <taxon>Bacillati</taxon>
        <taxon>Bacillota</taxon>
        <taxon>Bacilli</taxon>
        <taxon>Bacillales</taxon>
        <taxon>Bacillales Family XII. Incertae Sedis</taxon>
        <taxon>Exiguobacterium</taxon>
    </lineage>
</organism>
<evidence type="ECO:0000313" key="7">
    <source>
        <dbReference type="EMBL" id="OAN10479.1"/>
    </source>
</evidence>
<keyword evidence="2" id="KW-1003">Cell membrane</keyword>
<dbReference type="InterPro" id="IPR001123">
    <property type="entry name" value="LeuE-type"/>
</dbReference>
<feature type="transmembrane region" description="Helical" evidence="6">
    <location>
        <begin position="139"/>
        <end position="161"/>
    </location>
</feature>
<feature type="transmembrane region" description="Helical" evidence="6">
    <location>
        <begin position="63"/>
        <end position="83"/>
    </location>
</feature>
<dbReference type="Pfam" id="PF01810">
    <property type="entry name" value="LysE"/>
    <property type="match status" value="1"/>
</dbReference>
<comment type="caution">
    <text evidence="7">The sequence shown here is derived from an EMBL/GenBank/DDBJ whole genome shotgun (WGS) entry which is preliminary data.</text>
</comment>
<feature type="transmembrane region" description="Helical" evidence="6">
    <location>
        <begin position="6"/>
        <end position="24"/>
    </location>
</feature>
<keyword evidence="4 6" id="KW-1133">Transmembrane helix</keyword>
<evidence type="ECO:0000256" key="3">
    <source>
        <dbReference type="ARBA" id="ARBA00022692"/>
    </source>
</evidence>
<name>A0ABX2V5R8_9BACL</name>
<proteinExistence type="predicted"/>
<evidence type="ECO:0008006" key="9">
    <source>
        <dbReference type="Google" id="ProtNLM"/>
    </source>
</evidence>
<evidence type="ECO:0000256" key="6">
    <source>
        <dbReference type="SAM" id="Phobius"/>
    </source>
</evidence>
<keyword evidence="5 6" id="KW-0472">Membrane</keyword>
<sequence>MVINGFLIGFAIAAPVGPIGLLCIQRTLQFGRRFGFVSGLGAATADLIYGLIALSGLSLIQLFVTHTVPLQFVGSLFLCYFGVKTLKQTHAVPLSRPTTSLAVAYGSTLLLTLMNPMTILAFLAILARFQETTASPLSLLLGIFLGSASWWLFLSQLMHLVKKQISPALSRSIQYLSAFLLLGFGGYGLYELLI</sequence>
<feature type="transmembrane region" description="Helical" evidence="6">
    <location>
        <begin position="173"/>
        <end position="190"/>
    </location>
</feature>
<reference evidence="7 8" key="1">
    <citation type="submission" date="2016-03" db="EMBL/GenBank/DDBJ databases">
        <authorList>
            <person name="Cho S.-Y."/>
            <person name="Lim S."/>
            <person name="Kim H."/>
            <person name="Soh E.H."/>
            <person name="Moon J.S."/>
        </authorList>
    </citation>
    <scope>NUCLEOTIDE SEQUENCE [LARGE SCALE GENOMIC DNA]</scope>
    <source>
        <strain evidence="7 8">KCTC 3810</strain>
    </source>
</reference>
<keyword evidence="3 6" id="KW-0812">Transmembrane</keyword>
<dbReference type="RefSeq" id="WP_028107151.1">
    <property type="nucleotide sequence ID" value="NZ_LVVL01000017.1"/>
</dbReference>
<evidence type="ECO:0000256" key="5">
    <source>
        <dbReference type="ARBA" id="ARBA00023136"/>
    </source>
</evidence>
<dbReference type="Proteomes" id="UP000078447">
    <property type="component" value="Unassembled WGS sequence"/>
</dbReference>
<comment type="subcellular location">
    <subcellularLocation>
        <location evidence="1">Cell membrane</location>
        <topology evidence="1">Multi-pass membrane protein</topology>
    </subcellularLocation>
</comment>